<name>W1P1S0_AMBTC</name>
<evidence type="ECO:0000313" key="2">
    <source>
        <dbReference type="EMBL" id="ERN01863.1"/>
    </source>
</evidence>
<dbReference type="HOGENOM" id="CLU_1827938_0_0_1"/>
<dbReference type="Proteomes" id="UP000017836">
    <property type="component" value="Unassembled WGS sequence"/>
</dbReference>
<feature type="region of interest" description="Disordered" evidence="1">
    <location>
        <begin position="30"/>
        <end position="54"/>
    </location>
</feature>
<sequence>MHFLPKGLNYRNAASTRTMRWVAIHPSAPSTRTTRQLVGHKSRDAHYDIPPEDRQSPEGINHLRSFYRKHRAKRQKDRGATNLTHKFTWARGKIQCAPPSTHVHMLRMLYIGLLSLVFRTQVDRISIYLNKVSLFYIFNVG</sequence>
<organism evidence="2 3">
    <name type="scientific">Amborella trichopoda</name>
    <dbReference type="NCBI Taxonomy" id="13333"/>
    <lineage>
        <taxon>Eukaryota</taxon>
        <taxon>Viridiplantae</taxon>
        <taxon>Streptophyta</taxon>
        <taxon>Embryophyta</taxon>
        <taxon>Tracheophyta</taxon>
        <taxon>Spermatophyta</taxon>
        <taxon>Magnoliopsida</taxon>
        <taxon>Amborellales</taxon>
        <taxon>Amborellaceae</taxon>
        <taxon>Amborella</taxon>
    </lineage>
</organism>
<reference evidence="3" key="1">
    <citation type="journal article" date="2013" name="Science">
        <title>The Amborella genome and the evolution of flowering plants.</title>
        <authorList>
            <consortium name="Amborella Genome Project"/>
        </authorList>
    </citation>
    <scope>NUCLEOTIDE SEQUENCE [LARGE SCALE GENOMIC DNA]</scope>
</reference>
<proteinExistence type="predicted"/>
<dbReference type="EMBL" id="KI394680">
    <property type="protein sequence ID" value="ERN01863.1"/>
    <property type="molecule type" value="Genomic_DNA"/>
</dbReference>
<evidence type="ECO:0000256" key="1">
    <source>
        <dbReference type="SAM" id="MobiDB-lite"/>
    </source>
</evidence>
<evidence type="ECO:0000313" key="3">
    <source>
        <dbReference type="Proteomes" id="UP000017836"/>
    </source>
</evidence>
<protein>
    <submittedName>
        <fullName evidence="2">Uncharacterized protein</fullName>
    </submittedName>
</protein>
<feature type="compositionally biased region" description="Basic and acidic residues" evidence="1">
    <location>
        <begin position="41"/>
        <end position="54"/>
    </location>
</feature>
<dbReference type="AlphaFoldDB" id="W1P1S0"/>
<dbReference type="Gramene" id="ERN01863">
    <property type="protein sequence ID" value="ERN01863"/>
    <property type="gene ID" value="AMTR_s00089p00106160"/>
</dbReference>
<keyword evidence="3" id="KW-1185">Reference proteome</keyword>
<accession>W1P1S0</accession>
<gene>
    <name evidence="2" type="ORF">AMTR_s00089p00106160</name>
</gene>